<keyword evidence="2" id="KW-0812">Transmembrane</keyword>
<dbReference type="RefSeq" id="WP_073591943.1">
    <property type="nucleotide sequence ID" value="NZ_MRCE01000002.1"/>
</dbReference>
<name>A0A1U7IT15_9CYAN</name>
<organism evidence="3 4">
    <name type="scientific">[Phormidium ambiguum] IAM M-71</name>
    <dbReference type="NCBI Taxonomy" id="454136"/>
    <lineage>
        <taxon>Bacteria</taxon>
        <taxon>Bacillati</taxon>
        <taxon>Cyanobacteriota</taxon>
        <taxon>Cyanophyceae</taxon>
        <taxon>Oscillatoriophycideae</taxon>
        <taxon>Aerosakkonematales</taxon>
        <taxon>Aerosakkonemataceae</taxon>
        <taxon>Floridanema</taxon>
    </lineage>
</organism>
<feature type="compositionally biased region" description="Basic and acidic residues" evidence="1">
    <location>
        <begin position="1"/>
        <end position="11"/>
    </location>
</feature>
<dbReference type="Proteomes" id="UP000185860">
    <property type="component" value="Unassembled WGS sequence"/>
</dbReference>
<feature type="compositionally biased region" description="Polar residues" evidence="1">
    <location>
        <begin position="197"/>
        <end position="247"/>
    </location>
</feature>
<feature type="transmembrane region" description="Helical" evidence="2">
    <location>
        <begin position="73"/>
        <end position="93"/>
    </location>
</feature>
<gene>
    <name evidence="3" type="ORF">NIES2119_02850</name>
</gene>
<keyword evidence="2" id="KW-1133">Transmembrane helix</keyword>
<dbReference type="STRING" id="454136.NIES2119_02850"/>
<dbReference type="OrthoDB" id="427755at2"/>
<feature type="compositionally biased region" description="Polar residues" evidence="1">
    <location>
        <begin position="168"/>
        <end position="181"/>
    </location>
</feature>
<feature type="region of interest" description="Disordered" evidence="1">
    <location>
        <begin position="129"/>
        <end position="247"/>
    </location>
</feature>
<keyword evidence="2" id="KW-0472">Membrane</keyword>
<feature type="region of interest" description="Disordered" evidence="1">
    <location>
        <begin position="1"/>
        <end position="33"/>
    </location>
</feature>
<evidence type="ECO:0000256" key="1">
    <source>
        <dbReference type="SAM" id="MobiDB-lite"/>
    </source>
</evidence>
<dbReference type="EMBL" id="MRCE01000002">
    <property type="protein sequence ID" value="OKH40562.1"/>
    <property type="molecule type" value="Genomic_DNA"/>
</dbReference>
<feature type="compositionally biased region" description="Polar residues" evidence="1">
    <location>
        <begin position="144"/>
        <end position="157"/>
    </location>
</feature>
<sequence length="247" mass="27290">MYNNEDKHTSYNREVNQVPNQNNYTEGSRRTETVNHVRPEEYRDGYVHGRIAENRYNENRQLARDNNNAARGLVLGIVLTSLVAIPALAYYLWNRQNQEPVVVPDPTPAPIVVPSPQPERTIIQRERVIERSPNPEVRVLPIPQGQTPANPTPNINIEQPAPAPQPTPNVNITQPTPNVNITVPPAREQQESRDTSEPSNNQQTENQLPSAQDSSSPEGTSNSNTGDQSNTTTPGNAGTSDSSPAEQ</sequence>
<protein>
    <submittedName>
        <fullName evidence="3">Uncharacterized protein</fullName>
    </submittedName>
</protein>
<evidence type="ECO:0000313" key="4">
    <source>
        <dbReference type="Proteomes" id="UP000185860"/>
    </source>
</evidence>
<proteinExistence type="predicted"/>
<dbReference type="AlphaFoldDB" id="A0A1U7IT15"/>
<evidence type="ECO:0000256" key="2">
    <source>
        <dbReference type="SAM" id="Phobius"/>
    </source>
</evidence>
<accession>A0A1U7IT15</accession>
<feature type="compositionally biased region" description="Polar residues" evidence="1">
    <location>
        <begin position="12"/>
        <end position="26"/>
    </location>
</feature>
<reference evidence="3 4" key="1">
    <citation type="submission" date="2016-11" db="EMBL/GenBank/DDBJ databases">
        <title>Draft Genome Sequences of Nine Cyanobacterial Strains from Diverse Habitats.</title>
        <authorList>
            <person name="Zhu T."/>
            <person name="Hou S."/>
            <person name="Lu X."/>
            <person name="Hess W.R."/>
        </authorList>
    </citation>
    <scope>NUCLEOTIDE SEQUENCE [LARGE SCALE GENOMIC DNA]</scope>
    <source>
        <strain evidence="3 4">IAM M-71</strain>
    </source>
</reference>
<comment type="caution">
    <text evidence="3">The sequence shown here is derived from an EMBL/GenBank/DDBJ whole genome shotgun (WGS) entry which is preliminary data.</text>
</comment>
<evidence type="ECO:0000313" key="3">
    <source>
        <dbReference type="EMBL" id="OKH40562.1"/>
    </source>
</evidence>